<evidence type="ECO:0000313" key="2">
    <source>
        <dbReference type="Proteomes" id="UP001500603"/>
    </source>
</evidence>
<keyword evidence="2" id="KW-1185">Reference proteome</keyword>
<sequence>MGRNRDVPRPLKRSEYTIVFITSEAQKGWIDCLAAARNAMVEAWDTLTREPVQQSARIYPLKGGLRYGSYQGRTYERFQYKFTDGGRLWYFIEPTPKGSATAGRVLLERCLTGHPKETE</sequence>
<comment type="caution">
    <text evidence="1">The sequence shown here is derived from an EMBL/GenBank/DDBJ whole genome shotgun (WGS) entry which is preliminary data.</text>
</comment>
<proteinExistence type="predicted"/>
<evidence type="ECO:0008006" key="3">
    <source>
        <dbReference type="Google" id="ProtNLM"/>
    </source>
</evidence>
<name>A0ABP9JYP7_9NOCA</name>
<dbReference type="Proteomes" id="UP001500603">
    <property type="component" value="Unassembled WGS sequence"/>
</dbReference>
<reference evidence="2" key="1">
    <citation type="journal article" date="2019" name="Int. J. Syst. Evol. Microbiol.">
        <title>The Global Catalogue of Microorganisms (GCM) 10K type strain sequencing project: providing services to taxonomists for standard genome sequencing and annotation.</title>
        <authorList>
            <consortium name="The Broad Institute Genomics Platform"/>
            <consortium name="The Broad Institute Genome Sequencing Center for Infectious Disease"/>
            <person name="Wu L."/>
            <person name="Ma J."/>
        </authorList>
    </citation>
    <scope>NUCLEOTIDE SEQUENCE [LARGE SCALE GENOMIC DNA]</scope>
    <source>
        <strain evidence="2">JCM 18298</strain>
    </source>
</reference>
<accession>A0ABP9JYP7</accession>
<organism evidence="1 2">
    <name type="scientific">Nocardia callitridis</name>
    <dbReference type="NCBI Taxonomy" id="648753"/>
    <lineage>
        <taxon>Bacteria</taxon>
        <taxon>Bacillati</taxon>
        <taxon>Actinomycetota</taxon>
        <taxon>Actinomycetes</taxon>
        <taxon>Mycobacteriales</taxon>
        <taxon>Nocardiaceae</taxon>
        <taxon>Nocardia</taxon>
    </lineage>
</organism>
<gene>
    <name evidence="1" type="ORF">GCM10023318_09330</name>
</gene>
<evidence type="ECO:0000313" key="1">
    <source>
        <dbReference type="EMBL" id="GAA5045287.1"/>
    </source>
</evidence>
<dbReference type="EMBL" id="BAABJM010000001">
    <property type="protein sequence ID" value="GAA5045287.1"/>
    <property type="molecule type" value="Genomic_DNA"/>
</dbReference>
<protein>
    <recommendedName>
        <fullName evidence="3">Type II toxin-antitoxin system RelE/ParE family toxin</fullName>
    </recommendedName>
</protein>